<gene>
    <name evidence="1" type="ORF">F3L20_30355</name>
</gene>
<proteinExistence type="predicted"/>
<dbReference type="Proteomes" id="UP000324308">
    <property type="component" value="Chromosome"/>
</dbReference>
<dbReference type="EMBL" id="CP043959">
    <property type="protein sequence ID" value="QER90254.1"/>
    <property type="molecule type" value="Genomic_DNA"/>
</dbReference>
<keyword evidence="2" id="KW-1185">Reference proteome</keyword>
<accession>A0ABX6A001</accession>
<sequence>MARLELLSALGELSLSLLTEDRLGMAGLVLLFLVGVGVRARREGLAVGAAVLLTVLMIQA</sequence>
<reference evidence="1 2" key="1">
    <citation type="submission" date="2019-09" db="EMBL/GenBank/DDBJ databases">
        <title>Draft genome sequence of the Ebosin-producing strain Streptomyces sp. 139.</title>
        <authorList>
            <person name="Ai L."/>
            <person name="Geng M."/>
            <person name="Ma M."/>
            <person name="Bai L."/>
        </authorList>
    </citation>
    <scope>NUCLEOTIDE SEQUENCE [LARGE SCALE GENOMIC DNA]</scope>
    <source>
        <strain evidence="1 2">139</strain>
    </source>
</reference>
<protein>
    <submittedName>
        <fullName evidence="1">Uncharacterized protein</fullName>
    </submittedName>
</protein>
<name>A0ABX6A001_STRTE</name>
<organism evidence="1 2">
    <name type="scientific">Streptomyces tendae</name>
    <dbReference type="NCBI Taxonomy" id="1932"/>
    <lineage>
        <taxon>Bacteria</taxon>
        <taxon>Bacillati</taxon>
        <taxon>Actinomycetota</taxon>
        <taxon>Actinomycetes</taxon>
        <taxon>Kitasatosporales</taxon>
        <taxon>Streptomycetaceae</taxon>
        <taxon>Streptomyces</taxon>
    </lineage>
</organism>
<evidence type="ECO:0000313" key="1">
    <source>
        <dbReference type="EMBL" id="QER90254.1"/>
    </source>
</evidence>
<evidence type="ECO:0000313" key="2">
    <source>
        <dbReference type="Proteomes" id="UP000324308"/>
    </source>
</evidence>